<comment type="caution">
    <text evidence="2">The sequence shown here is derived from an EMBL/GenBank/DDBJ whole genome shotgun (WGS) entry which is preliminary data.</text>
</comment>
<dbReference type="Proteomes" id="UP001595904">
    <property type="component" value="Unassembled WGS sequence"/>
</dbReference>
<evidence type="ECO:0000256" key="1">
    <source>
        <dbReference type="SAM" id="Phobius"/>
    </source>
</evidence>
<proteinExistence type="predicted"/>
<dbReference type="Gene3D" id="1.20.120.1760">
    <property type="match status" value="1"/>
</dbReference>
<dbReference type="GO" id="GO:0016740">
    <property type="term" value="F:transferase activity"/>
    <property type="evidence" value="ECO:0007669"/>
    <property type="project" value="UniProtKB-KW"/>
</dbReference>
<dbReference type="InterPro" id="IPR043130">
    <property type="entry name" value="CDP-OH_PTrfase_TM_dom"/>
</dbReference>
<keyword evidence="2" id="KW-0808">Transferase</keyword>
<gene>
    <name evidence="2" type="ORF">ACFPN2_19335</name>
</gene>
<sequence length="209" mass="22068">MDAEQVANRRPLTSRSTGWARFLTDVLIRTGISPNAISVISVGFAALGAGLLILRPGVGSLLVLALCVQLRLLCNLLDGMVAIEGKRQSPTGALFNEVPDRLADSLFIVALGYAVGVPALGWFGALAAAITAYIRVLGGSLGLAQDFRGPMAKPHRMAVLTVACVLGAAEGWIWQTQWALLLAAWIIAVGSVITCITRLVAIARQLRAR</sequence>
<evidence type="ECO:0000313" key="2">
    <source>
        <dbReference type="EMBL" id="MFC4311261.1"/>
    </source>
</evidence>
<feature type="transmembrane region" description="Helical" evidence="1">
    <location>
        <begin position="157"/>
        <end position="174"/>
    </location>
</feature>
<dbReference type="EC" id="2.7.8.-" evidence="2"/>
<keyword evidence="3" id="KW-1185">Reference proteome</keyword>
<keyword evidence="1" id="KW-0812">Transmembrane</keyword>
<feature type="transmembrane region" description="Helical" evidence="1">
    <location>
        <begin position="180"/>
        <end position="201"/>
    </location>
</feature>
<dbReference type="RefSeq" id="WP_380599441.1">
    <property type="nucleotide sequence ID" value="NZ_JBHSDU010000003.1"/>
</dbReference>
<feature type="transmembrane region" description="Helical" evidence="1">
    <location>
        <begin position="103"/>
        <end position="136"/>
    </location>
</feature>
<name>A0ABV8SUR5_9GAMM</name>
<dbReference type="EMBL" id="JBHSDU010000003">
    <property type="protein sequence ID" value="MFC4311261.1"/>
    <property type="molecule type" value="Genomic_DNA"/>
</dbReference>
<evidence type="ECO:0000313" key="3">
    <source>
        <dbReference type="Proteomes" id="UP001595904"/>
    </source>
</evidence>
<keyword evidence="1" id="KW-0472">Membrane</keyword>
<accession>A0ABV8SUR5</accession>
<organism evidence="2 3">
    <name type="scientific">Steroidobacter flavus</name>
    <dbReference type="NCBI Taxonomy" id="1842136"/>
    <lineage>
        <taxon>Bacteria</taxon>
        <taxon>Pseudomonadati</taxon>
        <taxon>Pseudomonadota</taxon>
        <taxon>Gammaproteobacteria</taxon>
        <taxon>Steroidobacterales</taxon>
        <taxon>Steroidobacteraceae</taxon>
        <taxon>Steroidobacter</taxon>
    </lineage>
</organism>
<feature type="transmembrane region" description="Helical" evidence="1">
    <location>
        <begin position="36"/>
        <end position="54"/>
    </location>
</feature>
<keyword evidence="1" id="KW-1133">Transmembrane helix</keyword>
<protein>
    <submittedName>
        <fullName evidence="2">CDP-alcohol phosphatidyltransferase family protein</fullName>
        <ecNumber evidence="2">2.7.8.-</ecNumber>
    </submittedName>
</protein>
<reference evidence="3" key="1">
    <citation type="journal article" date="2019" name="Int. J. Syst. Evol. Microbiol.">
        <title>The Global Catalogue of Microorganisms (GCM) 10K type strain sequencing project: providing services to taxonomists for standard genome sequencing and annotation.</title>
        <authorList>
            <consortium name="The Broad Institute Genomics Platform"/>
            <consortium name="The Broad Institute Genome Sequencing Center for Infectious Disease"/>
            <person name="Wu L."/>
            <person name="Ma J."/>
        </authorList>
    </citation>
    <scope>NUCLEOTIDE SEQUENCE [LARGE SCALE GENOMIC DNA]</scope>
    <source>
        <strain evidence="3">CGMCC 1.10759</strain>
    </source>
</reference>